<keyword evidence="3" id="KW-1185">Reference proteome</keyword>
<feature type="compositionally biased region" description="Low complexity" evidence="1">
    <location>
        <begin position="574"/>
        <end position="591"/>
    </location>
</feature>
<comment type="caution">
    <text evidence="2">The sequence shown here is derived from an EMBL/GenBank/DDBJ whole genome shotgun (WGS) entry which is preliminary data.</text>
</comment>
<protein>
    <recommendedName>
        <fullName evidence="4">DRBM domain-containing protein</fullName>
    </recommendedName>
</protein>
<dbReference type="AlphaFoldDB" id="A0A9P3PRH0"/>
<feature type="region of interest" description="Disordered" evidence="1">
    <location>
        <begin position="529"/>
        <end position="602"/>
    </location>
</feature>
<name>A0A9P3PRH0_LYOSH</name>
<evidence type="ECO:0000313" key="2">
    <source>
        <dbReference type="EMBL" id="GLB40006.1"/>
    </source>
</evidence>
<dbReference type="EMBL" id="BRPK01000007">
    <property type="protein sequence ID" value="GLB40006.1"/>
    <property type="molecule type" value="Genomic_DNA"/>
</dbReference>
<gene>
    <name evidence="2" type="ORF">LshimejAT787_0705160</name>
</gene>
<dbReference type="OrthoDB" id="3254160at2759"/>
<evidence type="ECO:0000256" key="1">
    <source>
        <dbReference type="SAM" id="MobiDB-lite"/>
    </source>
</evidence>
<accession>A0A9P3PRH0</accession>
<reference evidence="2" key="1">
    <citation type="submission" date="2022-07" db="EMBL/GenBank/DDBJ databases">
        <title>The genome of Lyophyllum shimeji provides insight into the initial evolution of ectomycorrhizal fungal genome.</title>
        <authorList>
            <person name="Kobayashi Y."/>
            <person name="Shibata T."/>
            <person name="Hirakawa H."/>
            <person name="Shigenobu S."/>
            <person name="Nishiyama T."/>
            <person name="Yamada A."/>
            <person name="Hasebe M."/>
            <person name="Kawaguchi M."/>
        </authorList>
    </citation>
    <scope>NUCLEOTIDE SEQUENCE</scope>
    <source>
        <strain evidence="2">AT787</strain>
    </source>
</reference>
<sequence length="791" mass="84852">MPTPRPFDLVSENLRKLGAIPIAEYLAATRRADISATSLGDEFKSSVTADAPTALVQPHGQDAAVSAGTNTPLKEDFILKLEDAVESTYPDHPMADILRFEIARRSGDQDGIQCILTISRPDSASRVYESQACHSRDHDAKVQAAETAVKNGAIELIRHGDVEMQDPEQVPQLPAPVLSGDDGLDTNVDLVAIQDRVSIEEGELEDDVHVLEIERACKEATASPPDWFVYETETEPRRWGAALRVHLAAPQVYSTDAAYNTAFDAKAACAGLAIGQHVIRDIKNFVGSAVALAESEKREHPARPTGAISLDDWFAALPRPLPDIFGTKSAGEIPAAGILNNWITKASSCARPKCVYFSPAVHLSDVCALHGSVLRIERPGECRSYLVDPVFSTQHEARQAVALLAITQGAGEYIARIAAEVQGTTLTPRSRTLVQERIYPIIGRTRAGDERFWTFSADREAHGCTLTVRLGAEERTYVAQPAYRTKADAKCAAALEAAEHGVVEFMRFRGEPPPRGYVPFWETFRAAVQEDDGTAVPEKEEGKKRKREEGEPAPSASAGRRKRKKVLQRKMAEEAAAAAASGHAESGGSSAEPHKPSTGGSEIVGEALSALPSATHSNAKPQPPSAAATPSLSQKALGKKPVTDSGAVTVGKSKKSKSIAKSKTTANPIPVPPSYERPQAQPTTSAHPYPRPPSLPQRPAGHALPPRPPPAPYDLAYGPPHPIQHIHQRLHPPLTFGVPHPQHYPFTGPYSAPPPPVRGRRGVSPPRYAYGPGISPQQYVGNAPGPGGGEL</sequence>
<dbReference type="Proteomes" id="UP001063166">
    <property type="component" value="Unassembled WGS sequence"/>
</dbReference>
<organism evidence="2 3">
    <name type="scientific">Lyophyllum shimeji</name>
    <name type="common">Hon-shimeji</name>
    <name type="synonym">Tricholoma shimeji</name>
    <dbReference type="NCBI Taxonomy" id="47721"/>
    <lineage>
        <taxon>Eukaryota</taxon>
        <taxon>Fungi</taxon>
        <taxon>Dikarya</taxon>
        <taxon>Basidiomycota</taxon>
        <taxon>Agaricomycotina</taxon>
        <taxon>Agaricomycetes</taxon>
        <taxon>Agaricomycetidae</taxon>
        <taxon>Agaricales</taxon>
        <taxon>Tricholomatineae</taxon>
        <taxon>Lyophyllaceae</taxon>
        <taxon>Lyophyllum</taxon>
    </lineage>
</organism>
<evidence type="ECO:0000313" key="3">
    <source>
        <dbReference type="Proteomes" id="UP001063166"/>
    </source>
</evidence>
<feature type="compositionally biased region" description="Basic and acidic residues" evidence="1">
    <location>
        <begin position="537"/>
        <end position="550"/>
    </location>
</feature>
<evidence type="ECO:0008006" key="4">
    <source>
        <dbReference type="Google" id="ProtNLM"/>
    </source>
</evidence>
<feature type="region of interest" description="Disordered" evidence="1">
    <location>
        <begin position="614"/>
        <end position="791"/>
    </location>
</feature>
<proteinExistence type="predicted"/>
<feature type="compositionally biased region" description="Basic residues" evidence="1">
    <location>
        <begin position="559"/>
        <end position="568"/>
    </location>
</feature>